<comment type="caution">
    <text evidence="2">The sequence shown here is derived from an EMBL/GenBank/DDBJ whole genome shotgun (WGS) entry which is preliminary data.</text>
</comment>
<dbReference type="PANTHER" id="PTHR22916:SF3">
    <property type="entry name" value="UDP-GLCNAC:BETAGAL BETA-1,3-N-ACETYLGLUCOSAMINYLTRANSFERASE-LIKE PROTEIN 1"/>
    <property type="match status" value="1"/>
</dbReference>
<dbReference type="EMBL" id="BBMM01000002">
    <property type="protein sequence ID" value="GAK99348.1"/>
    <property type="molecule type" value="Genomic_DNA"/>
</dbReference>
<proteinExistence type="predicted"/>
<feature type="domain" description="Glycosyltransferase 2-like" evidence="1">
    <location>
        <begin position="2"/>
        <end position="107"/>
    </location>
</feature>
<sequence length="248" mass="29024">MDDWECIIVNDGSTDDSQIIANQWVEKDARFQLVSIDNAGVSNARNQGILRATGTYILPLDADDYLDKNYIKSALQIFQNSPSCKVVYGSVMLIGERNERWNLPEFSMEELAMSNIIPVTGIYRKTDWVRIKGYDLQLKKGLEDWEFWINLLKENPKVHYLEEITFYYRIKKDSRNTAVDVSAQKEIQSYIVKKHLDFYMNTFGTYQELAKTLKFQNMELNSYKKSFSFKIFKVGNLVKKRLKNGFQK</sequence>
<organism evidence="2 3">
    <name type="scientific">Nonlabens ulvanivorans</name>
    <name type="common">Persicivirga ulvanivorans</name>
    <dbReference type="NCBI Taxonomy" id="906888"/>
    <lineage>
        <taxon>Bacteria</taxon>
        <taxon>Pseudomonadati</taxon>
        <taxon>Bacteroidota</taxon>
        <taxon>Flavobacteriia</taxon>
        <taxon>Flavobacteriales</taxon>
        <taxon>Flavobacteriaceae</taxon>
        <taxon>Nonlabens</taxon>
    </lineage>
</organism>
<dbReference type="Pfam" id="PF00535">
    <property type="entry name" value="Glycos_transf_2"/>
    <property type="match status" value="1"/>
</dbReference>
<evidence type="ECO:0000313" key="3">
    <source>
        <dbReference type="Proteomes" id="UP000029226"/>
    </source>
</evidence>
<dbReference type="Gene3D" id="3.90.550.10">
    <property type="entry name" value="Spore Coat Polysaccharide Biosynthesis Protein SpsA, Chain A"/>
    <property type="match status" value="1"/>
</dbReference>
<evidence type="ECO:0000259" key="1">
    <source>
        <dbReference type="Pfam" id="PF00535"/>
    </source>
</evidence>
<dbReference type="PANTHER" id="PTHR22916">
    <property type="entry name" value="GLYCOSYLTRANSFERASE"/>
    <property type="match status" value="1"/>
</dbReference>
<keyword evidence="2" id="KW-0808">Transferase</keyword>
<dbReference type="AlphaFoldDB" id="A0A090QC47"/>
<evidence type="ECO:0000313" key="2">
    <source>
        <dbReference type="EMBL" id="GAK99348.1"/>
    </source>
</evidence>
<gene>
    <name evidence="2" type="ORF">JCM19314_3393</name>
</gene>
<dbReference type="CDD" id="cd00761">
    <property type="entry name" value="Glyco_tranf_GTA_type"/>
    <property type="match status" value="1"/>
</dbReference>
<dbReference type="Proteomes" id="UP000029226">
    <property type="component" value="Unassembled WGS sequence"/>
</dbReference>
<protein>
    <submittedName>
        <fullName evidence="2">Beta-1,3-glucosyltransferase</fullName>
    </submittedName>
</protein>
<reference evidence="2 3" key="1">
    <citation type="journal article" date="2014" name="Genome Announc.">
        <title>Draft Genome Sequences of Marine Flavobacterium Nonlabens Strains NR17, NR24, NR27, NR32, NR33, and Ara13.</title>
        <authorList>
            <person name="Nakanishi M."/>
            <person name="Meirelles P."/>
            <person name="Suzuki R."/>
            <person name="Takatani N."/>
            <person name="Mino S."/>
            <person name="Suda W."/>
            <person name="Oshima K."/>
            <person name="Hattori M."/>
            <person name="Ohkuma M."/>
            <person name="Hosokawa M."/>
            <person name="Miyashita K."/>
            <person name="Thompson F.L."/>
            <person name="Niwa A."/>
            <person name="Sawabe T."/>
            <person name="Sawabe T."/>
        </authorList>
    </citation>
    <scope>NUCLEOTIDE SEQUENCE [LARGE SCALE GENOMIC DNA]</scope>
    <source>
        <strain evidence="3">JCM19314</strain>
    </source>
</reference>
<accession>A0A090QC47</accession>
<dbReference type="InterPro" id="IPR029044">
    <property type="entry name" value="Nucleotide-diphossugar_trans"/>
</dbReference>
<name>A0A090QC47_NONUL</name>
<dbReference type="GO" id="GO:0016758">
    <property type="term" value="F:hexosyltransferase activity"/>
    <property type="evidence" value="ECO:0007669"/>
    <property type="project" value="UniProtKB-ARBA"/>
</dbReference>
<dbReference type="InterPro" id="IPR001173">
    <property type="entry name" value="Glyco_trans_2-like"/>
</dbReference>
<dbReference type="SUPFAM" id="SSF53448">
    <property type="entry name" value="Nucleotide-diphospho-sugar transferases"/>
    <property type="match status" value="1"/>
</dbReference>